<dbReference type="RefSeq" id="WP_386717768.1">
    <property type="nucleotide sequence ID" value="NZ_JBHRSZ010000002.1"/>
</dbReference>
<protein>
    <submittedName>
        <fullName evidence="1">DUF2459 domain-containing protein</fullName>
    </submittedName>
</protein>
<sequence>MKDRYRNSQFYKGVDDYYGMNTCNKWTANAIEEYGNGHVTDVQIDC</sequence>
<dbReference type="Proteomes" id="UP001595476">
    <property type="component" value="Unassembled WGS sequence"/>
</dbReference>
<comment type="caution">
    <text evidence="1">The sequence shown here is derived from an EMBL/GenBank/DDBJ whole genome shotgun (WGS) entry which is preliminary data.</text>
</comment>
<dbReference type="Pfam" id="PF09601">
    <property type="entry name" value="DUF2459"/>
    <property type="match status" value="1"/>
</dbReference>
<organism evidence="1 2">
    <name type="scientific">Litoribrevibacter euphylliae</name>
    <dbReference type="NCBI Taxonomy" id="1834034"/>
    <lineage>
        <taxon>Bacteria</taxon>
        <taxon>Pseudomonadati</taxon>
        <taxon>Pseudomonadota</taxon>
        <taxon>Gammaproteobacteria</taxon>
        <taxon>Oceanospirillales</taxon>
        <taxon>Oceanospirillaceae</taxon>
        <taxon>Litoribrevibacter</taxon>
    </lineage>
</organism>
<evidence type="ECO:0000313" key="2">
    <source>
        <dbReference type="Proteomes" id="UP001595476"/>
    </source>
</evidence>
<gene>
    <name evidence="1" type="ORF">ACFOEK_06295</name>
</gene>
<name>A0ABV7HH00_9GAMM</name>
<evidence type="ECO:0000313" key="1">
    <source>
        <dbReference type="EMBL" id="MFC3150627.1"/>
    </source>
</evidence>
<reference evidence="2" key="1">
    <citation type="journal article" date="2019" name="Int. J. Syst. Evol. Microbiol.">
        <title>The Global Catalogue of Microorganisms (GCM) 10K type strain sequencing project: providing services to taxonomists for standard genome sequencing and annotation.</title>
        <authorList>
            <consortium name="The Broad Institute Genomics Platform"/>
            <consortium name="The Broad Institute Genome Sequencing Center for Infectious Disease"/>
            <person name="Wu L."/>
            <person name="Ma J."/>
        </authorList>
    </citation>
    <scope>NUCLEOTIDE SEQUENCE [LARGE SCALE GENOMIC DNA]</scope>
    <source>
        <strain evidence="2">KCTC 52438</strain>
    </source>
</reference>
<dbReference type="InterPro" id="IPR011727">
    <property type="entry name" value="CHP02117"/>
</dbReference>
<proteinExistence type="predicted"/>
<dbReference type="EMBL" id="JBHRSZ010000002">
    <property type="protein sequence ID" value="MFC3150627.1"/>
    <property type="molecule type" value="Genomic_DNA"/>
</dbReference>
<accession>A0ABV7HH00</accession>
<keyword evidence="2" id="KW-1185">Reference proteome</keyword>